<name>A0A4V1A353_9BACL</name>
<organism evidence="1 2">
    <name type="scientific">Ureibacillus thermophilus</name>
    <dbReference type="NCBI Taxonomy" id="367743"/>
    <lineage>
        <taxon>Bacteria</taxon>
        <taxon>Bacillati</taxon>
        <taxon>Bacillota</taxon>
        <taxon>Bacilli</taxon>
        <taxon>Bacillales</taxon>
        <taxon>Caryophanaceae</taxon>
        <taxon>Ureibacillus</taxon>
    </lineage>
</organism>
<reference evidence="1 2" key="1">
    <citation type="submission" date="2019-02" db="EMBL/GenBank/DDBJ databases">
        <title>Ureibacillus thermophilus.</title>
        <authorList>
            <person name="Sunny J.S."/>
            <person name="Natarajan A."/>
            <person name="Saleena L.M."/>
        </authorList>
    </citation>
    <scope>NUCLEOTIDE SEQUENCE [LARGE SCALE GENOMIC DNA]</scope>
    <source>
        <strain evidence="1 2">LM102</strain>
    </source>
</reference>
<dbReference type="Pfam" id="PF03069">
    <property type="entry name" value="FmdA_AmdA"/>
    <property type="match status" value="1"/>
</dbReference>
<proteinExistence type="predicted"/>
<accession>A0A4V1A353</accession>
<dbReference type="PANTHER" id="PTHR31891:SF1">
    <property type="entry name" value="FORMAMIDASE C869.04-RELATED"/>
    <property type="match status" value="1"/>
</dbReference>
<dbReference type="SUPFAM" id="SSF141130">
    <property type="entry name" value="Acetamidase/Formamidase-like"/>
    <property type="match status" value="1"/>
</dbReference>
<dbReference type="GO" id="GO:0016811">
    <property type="term" value="F:hydrolase activity, acting on carbon-nitrogen (but not peptide) bonds, in linear amides"/>
    <property type="evidence" value="ECO:0007669"/>
    <property type="project" value="InterPro"/>
</dbReference>
<gene>
    <name evidence="1" type="ORF">DKZ56_09340</name>
</gene>
<dbReference type="Proteomes" id="UP000291151">
    <property type="component" value="Chromosome"/>
</dbReference>
<protein>
    <submittedName>
        <fullName evidence="1">Acetamidase/formamidase family protein</fullName>
    </submittedName>
</protein>
<dbReference type="AlphaFoldDB" id="A0A4V1A353"/>
<dbReference type="KEGG" id="uth:DKZ56_09340"/>
<keyword evidence="2" id="KW-1185">Reference proteome</keyword>
<dbReference type="Gene3D" id="2.60.120.580">
    <property type="entry name" value="Acetamidase/Formamidase-like domains"/>
    <property type="match status" value="1"/>
</dbReference>
<dbReference type="InterPro" id="IPR004304">
    <property type="entry name" value="FmdA_AmdA"/>
</dbReference>
<evidence type="ECO:0000313" key="2">
    <source>
        <dbReference type="Proteomes" id="UP000291151"/>
    </source>
</evidence>
<dbReference type="PANTHER" id="PTHR31891">
    <property type="entry name" value="FORMAMIDASE C869.04-RELATED"/>
    <property type="match status" value="1"/>
</dbReference>
<dbReference type="RefSeq" id="WP_208649742.1">
    <property type="nucleotide sequence ID" value="NZ_CP036528.1"/>
</dbReference>
<sequence>MSRKTHTAAKAVETLFVNQFTNGILNPEDEMLGPVRDGGTIIANTAPGCWGPMITPSIRGGHEVTKPVYVEGAEVGDAIAIKIKSIEVKSIATASGHDVTISDRFIGDPFVAGKCPNCGEIAPKTVLKGIGQSAVRCANCGSEASPFKIDHGYTMTFHPKVPIGVTVPKETAEKIAEQSYKYMRIPENSQQNPITTFAPGDLVGAIARMRPFLGQLGTTPSIALPDSHNAGDFGSFLIGAPHEYSVTKEELDTHRTDGHMDISRVRKGAILICPVKVPGGGVYVGDMHAMQGDGEIAGHTTDVAGLVELEVHVLKGLTIEGPILLPNIEDLPYTAKPFSKEELIAAQKLAKTFGFETLEESLPLSFIGTGENLNIATDNALNRAANLLDMSVPEVMNRATINGSIEIGRHPGVVTATFLIPKNKLQKLNLLELAEEQYETEK</sequence>
<evidence type="ECO:0000313" key="1">
    <source>
        <dbReference type="EMBL" id="QBK26050.1"/>
    </source>
</evidence>
<dbReference type="EMBL" id="CP036528">
    <property type="protein sequence ID" value="QBK26050.1"/>
    <property type="molecule type" value="Genomic_DNA"/>
</dbReference>